<dbReference type="Gene3D" id="2.170.15.10">
    <property type="entry name" value="Proaerolysin, chain A, domain 3"/>
    <property type="match status" value="1"/>
</dbReference>
<dbReference type="AlphaFoldDB" id="A0A6P1W392"/>
<keyword evidence="1" id="KW-0732">Signal</keyword>
<gene>
    <name evidence="2" type="ORF">GJR95_30205</name>
</gene>
<dbReference type="KEGG" id="senf:GJR95_30205"/>
<dbReference type="EMBL" id="CP045997">
    <property type="protein sequence ID" value="QHV99018.1"/>
    <property type="molecule type" value="Genomic_DNA"/>
</dbReference>
<feature type="signal peptide" evidence="1">
    <location>
        <begin position="1"/>
        <end position="26"/>
    </location>
</feature>
<protein>
    <submittedName>
        <fullName evidence="2">Uncharacterized protein</fullName>
    </submittedName>
</protein>
<evidence type="ECO:0000313" key="3">
    <source>
        <dbReference type="Proteomes" id="UP000464577"/>
    </source>
</evidence>
<dbReference type="PROSITE" id="PS51257">
    <property type="entry name" value="PROKAR_LIPOPROTEIN"/>
    <property type="match status" value="1"/>
</dbReference>
<proteinExistence type="predicted"/>
<organism evidence="2 3">
    <name type="scientific">Spirosoma endbachense</name>
    <dbReference type="NCBI Taxonomy" id="2666025"/>
    <lineage>
        <taxon>Bacteria</taxon>
        <taxon>Pseudomonadati</taxon>
        <taxon>Bacteroidota</taxon>
        <taxon>Cytophagia</taxon>
        <taxon>Cytophagales</taxon>
        <taxon>Cytophagaceae</taxon>
        <taxon>Spirosoma</taxon>
    </lineage>
</organism>
<keyword evidence="3" id="KW-1185">Reference proteome</keyword>
<evidence type="ECO:0000313" key="2">
    <source>
        <dbReference type="EMBL" id="QHV99018.1"/>
    </source>
</evidence>
<sequence>MTTQLARKISFRILTLSITIAALLSACSKPGSVDPPVAIPAQYELKDVRYFFNIGDGVDTTTLHLKGLRVQNPGSTLSTQQVEDGFSELVKTSQFVIDQTNFLPKETELSRFELRVPQHWYGNGSFDFSVETYPLSVTQQQKPYGFEQKELVTIRIPPKSNVDISRQIDAYHLECSFQAVLENRTTGQRYPLTGKWKGLLQYANPTTMLMESSL</sequence>
<dbReference type="Proteomes" id="UP000464577">
    <property type="component" value="Chromosome"/>
</dbReference>
<name>A0A6P1W392_9BACT</name>
<dbReference type="RefSeq" id="WP_162389424.1">
    <property type="nucleotide sequence ID" value="NZ_CP045997.1"/>
</dbReference>
<reference evidence="2 3" key="1">
    <citation type="submission" date="2019-11" db="EMBL/GenBank/DDBJ databases">
        <title>Spirosoma endbachense sp. nov., isolated from a natural salt meadow.</title>
        <authorList>
            <person name="Rojas J."/>
            <person name="Ambika Manirajan B."/>
            <person name="Ratering S."/>
            <person name="Suarez C."/>
            <person name="Geissler-Plaum R."/>
            <person name="Schnell S."/>
        </authorList>
    </citation>
    <scope>NUCLEOTIDE SEQUENCE [LARGE SCALE GENOMIC DNA]</scope>
    <source>
        <strain evidence="2 3">I-24</strain>
    </source>
</reference>
<feature type="chain" id="PRO_5026721233" evidence="1">
    <location>
        <begin position="27"/>
        <end position="214"/>
    </location>
</feature>
<accession>A0A6P1W392</accession>
<evidence type="ECO:0000256" key="1">
    <source>
        <dbReference type="SAM" id="SignalP"/>
    </source>
</evidence>